<feature type="transmembrane region" description="Helical" evidence="4">
    <location>
        <begin position="46"/>
        <end position="62"/>
    </location>
</feature>
<proteinExistence type="predicted"/>
<feature type="transmembrane region" description="Helical" evidence="4">
    <location>
        <begin position="111"/>
        <end position="134"/>
    </location>
</feature>
<dbReference type="InterPro" id="IPR017205">
    <property type="entry name" value="Sig_transdc_His_kinase_ChrS"/>
</dbReference>
<dbReference type="InterPro" id="IPR005467">
    <property type="entry name" value="His_kinase_dom"/>
</dbReference>
<keyword evidence="4" id="KW-0812">Transmembrane</keyword>
<dbReference type="InterPro" id="IPR036890">
    <property type="entry name" value="HATPase_C_sf"/>
</dbReference>
<organism evidence="6 7">
    <name type="scientific">Amycolatopsis magusensis</name>
    <dbReference type="NCBI Taxonomy" id="882444"/>
    <lineage>
        <taxon>Bacteria</taxon>
        <taxon>Bacillati</taxon>
        <taxon>Actinomycetota</taxon>
        <taxon>Actinomycetes</taxon>
        <taxon>Pseudonocardiales</taxon>
        <taxon>Pseudonocardiaceae</taxon>
        <taxon>Amycolatopsis</taxon>
    </lineage>
</organism>
<dbReference type="EMBL" id="JAGGMS010000001">
    <property type="protein sequence ID" value="MBP2179011.1"/>
    <property type="molecule type" value="Genomic_DNA"/>
</dbReference>
<feature type="domain" description="Histidine kinase" evidence="5">
    <location>
        <begin position="210"/>
        <end position="398"/>
    </location>
</feature>
<dbReference type="RefSeq" id="WP_308158631.1">
    <property type="nucleotide sequence ID" value="NZ_JAGGMS010000001.1"/>
</dbReference>
<accession>A0ABS4PHV4</accession>
<dbReference type="Gene3D" id="1.20.5.1930">
    <property type="match status" value="1"/>
</dbReference>
<dbReference type="SUPFAM" id="SSF55874">
    <property type="entry name" value="ATPase domain of HSP90 chaperone/DNA topoisomerase II/histidine kinase"/>
    <property type="match status" value="1"/>
</dbReference>
<evidence type="ECO:0000256" key="3">
    <source>
        <dbReference type="ARBA" id="ARBA00023012"/>
    </source>
</evidence>
<evidence type="ECO:0000256" key="1">
    <source>
        <dbReference type="ARBA" id="ARBA00022679"/>
    </source>
</evidence>
<feature type="transmembrane region" description="Helical" evidence="4">
    <location>
        <begin position="74"/>
        <end position="99"/>
    </location>
</feature>
<dbReference type="CDD" id="cd16917">
    <property type="entry name" value="HATPase_UhpB-NarQ-NarX-like"/>
    <property type="match status" value="1"/>
</dbReference>
<reference evidence="6 7" key="1">
    <citation type="submission" date="2021-03" db="EMBL/GenBank/DDBJ databases">
        <title>Sequencing the genomes of 1000 actinobacteria strains.</title>
        <authorList>
            <person name="Klenk H.-P."/>
        </authorList>
    </citation>
    <scope>NUCLEOTIDE SEQUENCE [LARGE SCALE GENOMIC DNA]</scope>
    <source>
        <strain evidence="6 7">DSM 45510</strain>
    </source>
</reference>
<dbReference type="Pfam" id="PF07730">
    <property type="entry name" value="HisKA_3"/>
    <property type="match status" value="1"/>
</dbReference>
<keyword evidence="4" id="KW-0472">Membrane</keyword>
<keyword evidence="7" id="KW-1185">Reference proteome</keyword>
<dbReference type="Proteomes" id="UP000741013">
    <property type="component" value="Unassembled WGS sequence"/>
</dbReference>
<evidence type="ECO:0000256" key="2">
    <source>
        <dbReference type="ARBA" id="ARBA00022777"/>
    </source>
</evidence>
<evidence type="ECO:0000313" key="7">
    <source>
        <dbReference type="Proteomes" id="UP000741013"/>
    </source>
</evidence>
<dbReference type="PANTHER" id="PTHR24421">
    <property type="entry name" value="NITRATE/NITRITE SENSOR PROTEIN NARX-RELATED"/>
    <property type="match status" value="1"/>
</dbReference>
<dbReference type="SMART" id="SM00387">
    <property type="entry name" value="HATPase_c"/>
    <property type="match status" value="1"/>
</dbReference>
<keyword evidence="4" id="KW-1133">Transmembrane helix</keyword>
<feature type="transmembrane region" description="Helical" evidence="4">
    <location>
        <begin position="15"/>
        <end position="34"/>
    </location>
</feature>
<dbReference type="Pfam" id="PF02518">
    <property type="entry name" value="HATPase_c"/>
    <property type="match status" value="1"/>
</dbReference>
<dbReference type="InterPro" id="IPR011712">
    <property type="entry name" value="Sig_transdc_His_kin_sub3_dim/P"/>
</dbReference>
<dbReference type="InterPro" id="IPR050482">
    <property type="entry name" value="Sensor_HK_TwoCompSys"/>
</dbReference>
<dbReference type="PROSITE" id="PS50109">
    <property type="entry name" value="HIS_KIN"/>
    <property type="match status" value="1"/>
</dbReference>
<keyword evidence="1" id="KW-0808">Transferase</keyword>
<dbReference type="InterPro" id="IPR003594">
    <property type="entry name" value="HATPase_dom"/>
</dbReference>
<keyword evidence="3" id="KW-0902">Two-component regulatory system</keyword>
<comment type="caution">
    <text evidence="6">The sequence shown here is derived from an EMBL/GenBank/DDBJ whole genome shotgun (WGS) entry which is preliminary data.</text>
</comment>
<keyword evidence="2 6" id="KW-0418">Kinase</keyword>
<feature type="transmembrane region" description="Helical" evidence="4">
    <location>
        <begin position="146"/>
        <end position="167"/>
    </location>
</feature>
<evidence type="ECO:0000256" key="4">
    <source>
        <dbReference type="SAM" id="Phobius"/>
    </source>
</evidence>
<dbReference type="PIRSF" id="PIRSF037434">
    <property type="entry name" value="STHK_ChrS"/>
    <property type="match status" value="1"/>
</dbReference>
<dbReference type="Gene3D" id="3.30.565.10">
    <property type="entry name" value="Histidine kinase-like ATPase, C-terminal domain"/>
    <property type="match status" value="1"/>
</dbReference>
<sequence length="398" mass="42597">MPADLPLEQPVELKLLRYWELFYLFVLVATLIALQLQAAEPLPERTGGSALLVAGFGWYWWFGHRPLVRTAGEISTPVGVLAVTGVLVFFFGALLLAPGAAWITPSVISQVFWLLSLRTSVVAVVLISFMPGLISLSRGGNIAEQLATTIPAGVIFCALALMLGLFVHRIAQQKEDQTVLIERLAASRSEVSRLSHEAGTAAERERLAREIHDTLAQGFTSIVALVQAIESELDTDPAAARRHLELTARTARENLDEARSMVAALTPSALTSGTLADAVRRQADRLAAETALTVTCRIDGPLPKLATAAEVVLLRAAQEALHNTRRHAHATTVSLELSIVDEKVRLTVRDDGVGFDPDAPRSGYGLAGMAARARQVGGELSVHSGAHGGTELVVEVPA</sequence>
<gene>
    <name evidence="6" type="ORF">JOM49_000537</name>
</gene>
<dbReference type="PANTHER" id="PTHR24421:SF62">
    <property type="entry name" value="SENSORY TRANSDUCTION HISTIDINE KINASE"/>
    <property type="match status" value="1"/>
</dbReference>
<protein>
    <submittedName>
        <fullName evidence="6">Signal transduction histidine kinase</fullName>
    </submittedName>
</protein>
<name>A0ABS4PHV4_9PSEU</name>
<evidence type="ECO:0000313" key="6">
    <source>
        <dbReference type="EMBL" id="MBP2179011.1"/>
    </source>
</evidence>
<dbReference type="GO" id="GO:0016301">
    <property type="term" value="F:kinase activity"/>
    <property type="evidence" value="ECO:0007669"/>
    <property type="project" value="UniProtKB-KW"/>
</dbReference>
<evidence type="ECO:0000259" key="5">
    <source>
        <dbReference type="PROSITE" id="PS50109"/>
    </source>
</evidence>